<protein>
    <submittedName>
        <fullName evidence="1">Uncharacterized protein</fullName>
    </submittedName>
</protein>
<comment type="caution">
    <text evidence="1">The sequence shown here is derived from an EMBL/GenBank/DDBJ whole genome shotgun (WGS) entry which is preliminary data.</text>
</comment>
<gene>
    <name evidence="1" type="ORF">ACFPM3_26295</name>
</gene>
<evidence type="ECO:0000313" key="2">
    <source>
        <dbReference type="Proteomes" id="UP001595829"/>
    </source>
</evidence>
<sequence>MHLAGFGEALRPAGAAGLDPRQVGEAVLDRPGGVVTRLARPGPSR</sequence>
<proteinExistence type="predicted"/>
<dbReference type="RefSeq" id="WP_345688171.1">
    <property type="nucleotide sequence ID" value="NZ_BAABIT010000001.1"/>
</dbReference>
<name>A0ABV9XQ50_9ACTN</name>
<organism evidence="1 2">
    <name type="scientific">Streptomyces coeruleoprunus</name>
    <dbReference type="NCBI Taxonomy" id="285563"/>
    <lineage>
        <taxon>Bacteria</taxon>
        <taxon>Bacillati</taxon>
        <taxon>Actinomycetota</taxon>
        <taxon>Actinomycetes</taxon>
        <taxon>Kitasatosporales</taxon>
        <taxon>Streptomycetaceae</taxon>
        <taxon>Streptomyces</taxon>
    </lineage>
</organism>
<evidence type="ECO:0000313" key="1">
    <source>
        <dbReference type="EMBL" id="MFC5025642.1"/>
    </source>
</evidence>
<dbReference type="Proteomes" id="UP001595829">
    <property type="component" value="Unassembled WGS sequence"/>
</dbReference>
<keyword evidence="2" id="KW-1185">Reference proteome</keyword>
<accession>A0ABV9XQ50</accession>
<dbReference type="EMBL" id="JBHSJD010000023">
    <property type="protein sequence ID" value="MFC5025642.1"/>
    <property type="molecule type" value="Genomic_DNA"/>
</dbReference>
<reference evidence="2" key="1">
    <citation type="journal article" date="2019" name="Int. J. Syst. Evol. Microbiol.">
        <title>The Global Catalogue of Microorganisms (GCM) 10K type strain sequencing project: providing services to taxonomists for standard genome sequencing and annotation.</title>
        <authorList>
            <consortium name="The Broad Institute Genomics Platform"/>
            <consortium name="The Broad Institute Genome Sequencing Center for Infectious Disease"/>
            <person name="Wu L."/>
            <person name="Ma J."/>
        </authorList>
    </citation>
    <scope>NUCLEOTIDE SEQUENCE [LARGE SCALE GENOMIC DNA]</scope>
    <source>
        <strain evidence="2">CGMCC 4.1648</strain>
    </source>
</reference>